<reference evidence="2" key="1">
    <citation type="journal article" date="2021" name="Genome Biol. Evol.">
        <title>A High-Quality Reference Genome for a Parasitic Bivalve with Doubly Uniparental Inheritance (Bivalvia: Unionida).</title>
        <authorList>
            <person name="Smith C.H."/>
        </authorList>
    </citation>
    <scope>NUCLEOTIDE SEQUENCE</scope>
    <source>
        <strain evidence="2">CHS0354</strain>
    </source>
</reference>
<dbReference type="SMART" id="SM00830">
    <property type="entry name" value="CM_2"/>
    <property type="match status" value="1"/>
</dbReference>
<dbReference type="Proteomes" id="UP001195483">
    <property type="component" value="Unassembled WGS sequence"/>
</dbReference>
<dbReference type="PANTHER" id="PTHR42839">
    <property type="entry name" value="ISOCHORISMATE SYNTHASE ENTC"/>
    <property type="match status" value="1"/>
</dbReference>
<comment type="caution">
    <text evidence="2">The sequence shown here is derived from an EMBL/GenBank/DDBJ whole genome shotgun (WGS) entry which is preliminary data.</text>
</comment>
<dbReference type="InterPro" id="IPR036979">
    <property type="entry name" value="CM_dom_sf"/>
</dbReference>
<reference evidence="2" key="3">
    <citation type="submission" date="2023-05" db="EMBL/GenBank/DDBJ databases">
        <authorList>
            <person name="Smith C.H."/>
        </authorList>
    </citation>
    <scope>NUCLEOTIDE SEQUENCE</scope>
    <source>
        <strain evidence="2">CHS0354</strain>
        <tissue evidence="2">Mantle</tissue>
    </source>
</reference>
<gene>
    <name evidence="2" type="ORF">CHS0354_002021</name>
</gene>
<dbReference type="InterPro" id="IPR036263">
    <property type="entry name" value="Chorismate_II_sf"/>
</dbReference>
<dbReference type="Gene3D" id="1.20.59.10">
    <property type="entry name" value="Chorismate mutase"/>
    <property type="match status" value="1"/>
</dbReference>
<accession>A0AAE0W6S1</accession>
<dbReference type="Pfam" id="PF01817">
    <property type="entry name" value="CM_2"/>
    <property type="match status" value="1"/>
</dbReference>
<reference evidence="2" key="2">
    <citation type="journal article" date="2021" name="Genome Biol. Evol.">
        <title>Developing a high-quality reference genome for a parasitic bivalve with doubly uniparental inheritance (Bivalvia: Unionida).</title>
        <authorList>
            <person name="Smith C.H."/>
        </authorList>
    </citation>
    <scope>NUCLEOTIDE SEQUENCE</scope>
    <source>
        <strain evidence="2">CHS0354</strain>
        <tissue evidence="2">Mantle</tissue>
    </source>
</reference>
<sequence length="492" mass="54804">MCLLKEISVNLVTLNILGEKSAGKLDPDLYLRDTSVLSADFIRRHDNSEKLMSAYLGTAEENPPAFSHSPQVYYKKLLQSNVSGLIAVLNSRQLSVAQIASVKISAGLPLLDERRRSEIIAAKRTFAAEIDLHTETALAIFELIHDESLRYQQELTNTDRSGSGFALFRLPGETQVQYISDDCPLFIRPGDGSLPADAGGFIFAPFDPQMYPTCLLAGPPQNADTLTLERLAKILHLGKADAEKDTDESDFKASVADFSAKARTKATPADKIVLSAVKYIKLRSHFNQADYFLRICDSCPHSFVSLFYTRETGMWIGASPELLLCQTADRISVSVLAATKGEADLSDWSDKEYREFAYVRRFIEETMTEKGLMPENPLRSPDTVISGPLRHLKMTLTANTDADTDITRFLEKLHPTPAVCGYPRPEAKKLITSYEKHAREYYAGYLGIISPHYKNLYVNIRCGRILPNFLRLITGVGIIAASSRNKNGRKYC</sequence>
<dbReference type="PROSITE" id="PS51168">
    <property type="entry name" value="CHORISMATE_MUT_2"/>
    <property type="match status" value="1"/>
</dbReference>
<proteinExistence type="predicted"/>
<dbReference type="InterPro" id="IPR002701">
    <property type="entry name" value="CM_II_prokaryot"/>
</dbReference>
<dbReference type="Gene3D" id="3.60.120.10">
    <property type="entry name" value="Anthranilate synthase"/>
    <property type="match status" value="1"/>
</dbReference>
<evidence type="ECO:0000313" key="2">
    <source>
        <dbReference type="EMBL" id="KAK3604213.1"/>
    </source>
</evidence>
<keyword evidence="3" id="KW-1185">Reference proteome</keyword>
<name>A0AAE0W6S1_9BIVA</name>
<dbReference type="SUPFAM" id="SSF56322">
    <property type="entry name" value="ADC synthase"/>
    <property type="match status" value="1"/>
</dbReference>
<feature type="domain" description="Chorismate mutase" evidence="1">
    <location>
        <begin position="64"/>
        <end position="156"/>
    </location>
</feature>
<dbReference type="AlphaFoldDB" id="A0AAE0W6S1"/>
<dbReference type="SUPFAM" id="SSF48600">
    <property type="entry name" value="Chorismate mutase II"/>
    <property type="match status" value="1"/>
</dbReference>
<dbReference type="InterPro" id="IPR005801">
    <property type="entry name" value="ADC_synthase"/>
</dbReference>
<evidence type="ECO:0000313" key="3">
    <source>
        <dbReference type="Proteomes" id="UP001195483"/>
    </source>
</evidence>
<dbReference type="GO" id="GO:0046417">
    <property type="term" value="P:chorismate metabolic process"/>
    <property type="evidence" value="ECO:0007669"/>
    <property type="project" value="InterPro"/>
</dbReference>
<evidence type="ECO:0000259" key="1">
    <source>
        <dbReference type="PROSITE" id="PS51168"/>
    </source>
</evidence>
<dbReference type="Pfam" id="PF00425">
    <property type="entry name" value="Chorismate_bind"/>
    <property type="match status" value="1"/>
</dbReference>
<dbReference type="InterPro" id="IPR015890">
    <property type="entry name" value="Chorismate_C"/>
</dbReference>
<organism evidence="2 3">
    <name type="scientific">Potamilus streckersoni</name>
    <dbReference type="NCBI Taxonomy" id="2493646"/>
    <lineage>
        <taxon>Eukaryota</taxon>
        <taxon>Metazoa</taxon>
        <taxon>Spiralia</taxon>
        <taxon>Lophotrochozoa</taxon>
        <taxon>Mollusca</taxon>
        <taxon>Bivalvia</taxon>
        <taxon>Autobranchia</taxon>
        <taxon>Heteroconchia</taxon>
        <taxon>Palaeoheterodonta</taxon>
        <taxon>Unionida</taxon>
        <taxon>Unionoidea</taxon>
        <taxon>Unionidae</taxon>
        <taxon>Ambleminae</taxon>
        <taxon>Lampsilini</taxon>
        <taxon>Potamilus</taxon>
    </lineage>
</organism>
<dbReference type="PANTHER" id="PTHR42839:SF2">
    <property type="entry name" value="ISOCHORISMATE SYNTHASE ENTC"/>
    <property type="match status" value="1"/>
</dbReference>
<dbReference type="GO" id="GO:0004106">
    <property type="term" value="F:chorismate mutase activity"/>
    <property type="evidence" value="ECO:0007669"/>
    <property type="project" value="InterPro"/>
</dbReference>
<protein>
    <recommendedName>
        <fullName evidence="1">Chorismate mutase domain-containing protein</fullName>
    </recommendedName>
</protein>
<dbReference type="EMBL" id="JAEAOA010000186">
    <property type="protein sequence ID" value="KAK3604213.1"/>
    <property type="molecule type" value="Genomic_DNA"/>
</dbReference>